<gene>
    <name evidence="7" type="ORF">DFR64_0591</name>
</gene>
<keyword evidence="5" id="KW-0411">Iron-sulfur</keyword>
<dbReference type="Proteomes" id="UP000256388">
    <property type="component" value="Unassembled WGS sequence"/>
</dbReference>
<dbReference type="SUPFAM" id="SSF142019">
    <property type="entry name" value="Nqo1 FMN-binding domain-like"/>
    <property type="match status" value="1"/>
</dbReference>
<dbReference type="AlphaFoldDB" id="A0A347ZTQ7"/>
<dbReference type="Gene3D" id="3.40.50.11540">
    <property type="entry name" value="NADH-ubiquinone oxidoreductase 51kDa subunit"/>
    <property type="match status" value="1"/>
</dbReference>
<keyword evidence="3" id="KW-0479">Metal-binding</keyword>
<dbReference type="Gene3D" id="6.10.250.1450">
    <property type="match status" value="1"/>
</dbReference>
<organism evidence="7 8">
    <name type="scientific">Pelolinea submarina</name>
    <dbReference type="NCBI Taxonomy" id="913107"/>
    <lineage>
        <taxon>Bacteria</taxon>
        <taxon>Bacillati</taxon>
        <taxon>Chloroflexota</taxon>
        <taxon>Anaerolineae</taxon>
        <taxon>Anaerolineales</taxon>
        <taxon>Anaerolineaceae</taxon>
        <taxon>Pelolinea</taxon>
    </lineage>
</organism>
<dbReference type="RefSeq" id="WP_116223895.1">
    <property type="nucleotide sequence ID" value="NZ_AP018437.1"/>
</dbReference>
<feature type="domain" description="NADH-ubiquinone oxidoreductase 51kDa subunit iron-sulphur binding" evidence="6">
    <location>
        <begin position="441"/>
        <end position="486"/>
    </location>
</feature>
<keyword evidence="8" id="KW-1185">Reference proteome</keyword>
<dbReference type="Pfam" id="PF10589">
    <property type="entry name" value="NADH_4Fe-4S"/>
    <property type="match status" value="1"/>
</dbReference>
<dbReference type="OrthoDB" id="9761899at2"/>
<evidence type="ECO:0000256" key="4">
    <source>
        <dbReference type="ARBA" id="ARBA00023004"/>
    </source>
</evidence>
<dbReference type="PANTHER" id="PTHR43578">
    <property type="entry name" value="NADH-QUINONE OXIDOREDUCTASE SUBUNIT F"/>
    <property type="match status" value="1"/>
</dbReference>
<protein>
    <submittedName>
        <fullName evidence="7">NADP-reducing hydrogenase subunit HndC</fullName>
    </submittedName>
</protein>
<dbReference type="GO" id="GO:0008137">
    <property type="term" value="F:NADH dehydrogenase (ubiquinone) activity"/>
    <property type="evidence" value="ECO:0007669"/>
    <property type="project" value="InterPro"/>
</dbReference>
<dbReference type="SUPFAM" id="SSF142984">
    <property type="entry name" value="Nqo1 middle domain-like"/>
    <property type="match status" value="1"/>
</dbReference>
<dbReference type="InterPro" id="IPR037225">
    <property type="entry name" value="Nuo51_FMN-bd_sf"/>
</dbReference>
<dbReference type="InterPro" id="IPR019575">
    <property type="entry name" value="Nuop51_4Fe4S-bd"/>
</dbReference>
<comment type="similarity">
    <text evidence="1">Belongs to the complex I 51 kDa subunit family.</text>
</comment>
<dbReference type="NCBIfam" id="NF010120">
    <property type="entry name" value="PRK13596.1"/>
    <property type="match status" value="1"/>
</dbReference>
<evidence type="ECO:0000256" key="5">
    <source>
        <dbReference type="ARBA" id="ARBA00023014"/>
    </source>
</evidence>
<dbReference type="FunFam" id="3.40.50.11540:FF:000001">
    <property type="entry name" value="NADH dehydrogenase [ubiquinone] flavoprotein 1, mitochondrial"/>
    <property type="match status" value="1"/>
</dbReference>
<dbReference type="GO" id="GO:0010181">
    <property type="term" value="F:FMN binding"/>
    <property type="evidence" value="ECO:0007669"/>
    <property type="project" value="InterPro"/>
</dbReference>
<evidence type="ECO:0000259" key="6">
    <source>
        <dbReference type="SMART" id="SM00928"/>
    </source>
</evidence>
<dbReference type="Pfam" id="PF01512">
    <property type="entry name" value="Complex1_51K"/>
    <property type="match status" value="1"/>
</dbReference>
<dbReference type="SUPFAM" id="SSF140490">
    <property type="entry name" value="Nqo1C-terminal domain-like"/>
    <property type="match status" value="1"/>
</dbReference>
<evidence type="ECO:0000313" key="7">
    <source>
        <dbReference type="EMBL" id="REG10731.1"/>
    </source>
</evidence>
<comment type="caution">
    <text evidence="7">The sequence shown here is derived from an EMBL/GenBank/DDBJ whole genome shotgun (WGS) entry which is preliminary data.</text>
</comment>
<dbReference type="PROSITE" id="PS00644">
    <property type="entry name" value="COMPLEX1_51K_1"/>
    <property type="match status" value="1"/>
</dbReference>
<dbReference type="CDD" id="cd02980">
    <property type="entry name" value="TRX_Fd_family"/>
    <property type="match status" value="1"/>
</dbReference>
<dbReference type="PROSITE" id="PS00645">
    <property type="entry name" value="COMPLEX1_51K_2"/>
    <property type="match status" value="1"/>
</dbReference>
<dbReference type="PANTHER" id="PTHR43578:SF3">
    <property type="entry name" value="NADH-QUINONE OXIDOREDUCTASE SUBUNIT F"/>
    <property type="match status" value="1"/>
</dbReference>
<keyword evidence="4" id="KW-0408">Iron</keyword>
<evidence type="ECO:0000256" key="3">
    <source>
        <dbReference type="ARBA" id="ARBA00022723"/>
    </source>
</evidence>
<reference evidence="7 8" key="1">
    <citation type="submission" date="2018-08" db="EMBL/GenBank/DDBJ databases">
        <title>Genomic Encyclopedia of Type Strains, Phase IV (KMG-IV): sequencing the most valuable type-strain genomes for metagenomic binning, comparative biology and taxonomic classification.</title>
        <authorList>
            <person name="Goeker M."/>
        </authorList>
    </citation>
    <scope>NUCLEOTIDE SEQUENCE [LARGE SCALE GENOMIC DNA]</scope>
    <source>
        <strain evidence="7 8">DSM 23923</strain>
    </source>
</reference>
<dbReference type="Gene3D" id="3.10.20.600">
    <property type="match status" value="1"/>
</dbReference>
<proteinExistence type="inferred from homology"/>
<dbReference type="InterPro" id="IPR036249">
    <property type="entry name" value="Thioredoxin-like_sf"/>
</dbReference>
<dbReference type="InterPro" id="IPR037207">
    <property type="entry name" value="Nuop51_4Fe4S-bd_sf"/>
</dbReference>
<dbReference type="InterPro" id="IPR011538">
    <property type="entry name" value="Nuo51_FMN-bd"/>
</dbReference>
<sequence>MKIKRSMVLVSSDPHSIEKGSEEIYSRLVDELKAFNLSDEISLSKVSDIDRIDASPLVIVYPEAVVYGPLAPDDVHFLVEEHLYKGRIASRLQAPTKELSGKIAWISARAGTLPAEQRIVLERAGLIDPDSIEDYIIHDGYQALGKVLSTMKPADVIDVVKKSGLKGRGGAGFPTGMKWGFVADAAGDKRYVICNADESEPGTFKDRLILEGDPHSIIEAMVIAGYAVGADEGYIYIRGEYTLAQARLLKAILQAKEMGFLGENIFESGFNFDLHVHGGAGAYICGEETALIESIEGKRGEPRPRPPYPTTNGLWDKPTLVNNVETLANIPPILRNGADWFKSFGTPSSPGTKVYTILGNVNNTGLVEVPMGITLREVISIYAKGMRNGRHFKLAQTGGSSGSIIPSVLQDTPMDYDSYAKAGVSMGSGALLICSDETCVVDLAKVLLNFFRFESCGKCNPCRIGNQRAYQILNNISEGLGSTKDTNDLQEISKWLYEMSNCGLGQTAGSPLKDIMNYFRAEVDAHITNKVCPAGVCPMSGKTATTV</sequence>
<dbReference type="GO" id="GO:0046872">
    <property type="term" value="F:metal ion binding"/>
    <property type="evidence" value="ECO:0007669"/>
    <property type="project" value="UniProtKB-KW"/>
</dbReference>
<dbReference type="Gene3D" id="1.20.1440.230">
    <property type="entry name" value="NADH-ubiquinone oxidoreductase 51kDa subunit, iron-sulphur binding domain"/>
    <property type="match status" value="1"/>
</dbReference>
<accession>A0A347ZTQ7</accession>
<name>A0A347ZTQ7_9CHLR</name>
<dbReference type="InterPro" id="IPR001949">
    <property type="entry name" value="NADH-UbQ_OxRdtase_51kDa_CS"/>
</dbReference>
<dbReference type="Gene3D" id="3.40.30.10">
    <property type="entry name" value="Glutaredoxin"/>
    <property type="match status" value="1"/>
</dbReference>
<keyword evidence="2" id="KW-0004">4Fe-4S</keyword>
<evidence type="ECO:0000313" key="8">
    <source>
        <dbReference type="Proteomes" id="UP000256388"/>
    </source>
</evidence>
<dbReference type="GO" id="GO:0051539">
    <property type="term" value="F:4 iron, 4 sulfur cluster binding"/>
    <property type="evidence" value="ECO:0007669"/>
    <property type="project" value="UniProtKB-KW"/>
</dbReference>
<dbReference type="EMBL" id="QUMS01000001">
    <property type="protein sequence ID" value="REG10731.1"/>
    <property type="molecule type" value="Genomic_DNA"/>
</dbReference>
<evidence type="ECO:0000256" key="2">
    <source>
        <dbReference type="ARBA" id="ARBA00022485"/>
    </source>
</evidence>
<evidence type="ECO:0000256" key="1">
    <source>
        <dbReference type="ARBA" id="ARBA00007523"/>
    </source>
</evidence>
<dbReference type="SUPFAM" id="SSF52833">
    <property type="entry name" value="Thioredoxin-like"/>
    <property type="match status" value="1"/>
</dbReference>
<dbReference type="SMART" id="SM00928">
    <property type="entry name" value="NADH_4Fe-4S"/>
    <property type="match status" value="1"/>
</dbReference>